<evidence type="ECO:0000256" key="1">
    <source>
        <dbReference type="SAM" id="MobiDB-lite"/>
    </source>
</evidence>
<accession>A0A6H5J5V8</accession>
<feature type="region of interest" description="Disordered" evidence="1">
    <location>
        <begin position="1"/>
        <end position="20"/>
    </location>
</feature>
<protein>
    <submittedName>
        <fullName evidence="2">Uncharacterized protein</fullName>
    </submittedName>
</protein>
<evidence type="ECO:0000313" key="3">
    <source>
        <dbReference type="Proteomes" id="UP000479190"/>
    </source>
</evidence>
<proteinExistence type="predicted"/>
<keyword evidence="3" id="KW-1185">Reference proteome</keyword>
<feature type="region of interest" description="Disordered" evidence="1">
    <location>
        <begin position="39"/>
        <end position="59"/>
    </location>
</feature>
<dbReference type="AlphaFoldDB" id="A0A6H5J5V8"/>
<reference evidence="2 3" key="1">
    <citation type="submission" date="2020-02" db="EMBL/GenBank/DDBJ databases">
        <authorList>
            <person name="Ferguson B K."/>
        </authorList>
    </citation>
    <scope>NUCLEOTIDE SEQUENCE [LARGE SCALE GENOMIC DNA]</scope>
</reference>
<gene>
    <name evidence="2" type="ORF">TBRA_LOCUS14459</name>
</gene>
<evidence type="ECO:0000313" key="2">
    <source>
        <dbReference type="EMBL" id="CAB0042869.1"/>
    </source>
</evidence>
<dbReference type="Proteomes" id="UP000479190">
    <property type="component" value="Unassembled WGS sequence"/>
</dbReference>
<feature type="compositionally biased region" description="Low complexity" evidence="1">
    <location>
        <begin position="41"/>
        <end position="58"/>
    </location>
</feature>
<organism evidence="2 3">
    <name type="scientific">Trichogramma brassicae</name>
    <dbReference type="NCBI Taxonomy" id="86971"/>
    <lineage>
        <taxon>Eukaryota</taxon>
        <taxon>Metazoa</taxon>
        <taxon>Ecdysozoa</taxon>
        <taxon>Arthropoda</taxon>
        <taxon>Hexapoda</taxon>
        <taxon>Insecta</taxon>
        <taxon>Pterygota</taxon>
        <taxon>Neoptera</taxon>
        <taxon>Endopterygota</taxon>
        <taxon>Hymenoptera</taxon>
        <taxon>Apocrita</taxon>
        <taxon>Proctotrupomorpha</taxon>
        <taxon>Chalcidoidea</taxon>
        <taxon>Trichogrammatidae</taxon>
        <taxon>Trichogramma</taxon>
    </lineage>
</organism>
<name>A0A6H5J5V8_9HYME</name>
<dbReference type="EMBL" id="CADCXV010001234">
    <property type="protein sequence ID" value="CAB0042869.1"/>
    <property type="molecule type" value="Genomic_DNA"/>
</dbReference>
<sequence>MRRRARPATPWASTSAVEPLDASNPSIGWWPCVRSTFTPTARPNSSRARASSPRSPLSVTRMQRAWPRAAPRGCDYAIVANIYSVSKKFNLKKIDDYVYVVGKTKKMTNPCDQELLKQYNLHGASVFYFEKTYHQKHLVHFFSISKKSKRPYHIVAHGKSVNLTTFRCNLEKIRRKRDSQNVTYNRFDE</sequence>